<evidence type="ECO:0000313" key="2">
    <source>
        <dbReference type="Proteomes" id="UP001443914"/>
    </source>
</evidence>
<evidence type="ECO:0000313" key="1">
    <source>
        <dbReference type="EMBL" id="KAK9691963.1"/>
    </source>
</evidence>
<dbReference type="PANTHER" id="PTHR31370">
    <property type="entry name" value="F-BOX PROTEIN FAMILY-LIKE"/>
    <property type="match status" value="1"/>
</dbReference>
<sequence>MWHNDFLSSGDTMGLTLQASMSDFSFYQSGWPRMDDRQFALHKMPIQVPTVGHEYAGVWGGTFGWPPGKPGLNILALSHYVLSPWRKRLVTAKILQDHYWYNSHPKFLTAHQCSQ</sequence>
<dbReference type="Proteomes" id="UP001443914">
    <property type="component" value="Unassembled WGS sequence"/>
</dbReference>
<organism evidence="1 2">
    <name type="scientific">Saponaria officinalis</name>
    <name type="common">Common soapwort</name>
    <name type="synonym">Lychnis saponaria</name>
    <dbReference type="NCBI Taxonomy" id="3572"/>
    <lineage>
        <taxon>Eukaryota</taxon>
        <taxon>Viridiplantae</taxon>
        <taxon>Streptophyta</taxon>
        <taxon>Embryophyta</taxon>
        <taxon>Tracheophyta</taxon>
        <taxon>Spermatophyta</taxon>
        <taxon>Magnoliopsida</taxon>
        <taxon>eudicotyledons</taxon>
        <taxon>Gunneridae</taxon>
        <taxon>Pentapetalae</taxon>
        <taxon>Caryophyllales</taxon>
        <taxon>Caryophyllaceae</taxon>
        <taxon>Caryophylleae</taxon>
        <taxon>Saponaria</taxon>
    </lineage>
</organism>
<dbReference type="PANTHER" id="PTHR31370:SF2">
    <property type="entry name" value="OS08G0105100 PROTEIN"/>
    <property type="match status" value="1"/>
</dbReference>
<dbReference type="InterPro" id="IPR040275">
    <property type="entry name" value="At5g39450-like"/>
</dbReference>
<keyword evidence="2" id="KW-1185">Reference proteome</keyword>
<accession>A0AAW1IR96</accession>
<proteinExistence type="predicted"/>
<name>A0AAW1IR96_SAPOF</name>
<dbReference type="EMBL" id="JBDFQZ010000009">
    <property type="protein sequence ID" value="KAK9691963.1"/>
    <property type="molecule type" value="Genomic_DNA"/>
</dbReference>
<gene>
    <name evidence="1" type="ORF">RND81_09G232000</name>
</gene>
<reference evidence="1" key="1">
    <citation type="submission" date="2024-03" db="EMBL/GenBank/DDBJ databases">
        <title>WGS assembly of Saponaria officinalis var. Norfolk2.</title>
        <authorList>
            <person name="Jenkins J."/>
            <person name="Shu S."/>
            <person name="Grimwood J."/>
            <person name="Barry K."/>
            <person name="Goodstein D."/>
            <person name="Schmutz J."/>
            <person name="Leebens-Mack J."/>
            <person name="Osbourn A."/>
        </authorList>
    </citation>
    <scope>NUCLEOTIDE SEQUENCE [LARGE SCALE GENOMIC DNA]</scope>
    <source>
        <strain evidence="1">JIC</strain>
    </source>
</reference>
<comment type="caution">
    <text evidence="1">The sequence shown here is derived from an EMBL/GenBank/DDBJ whole genome shotgun (WGS) entry which is preliminary data.</text>
</comment>
<dbReference type="AlphaFoldDB" id="A0AAW1IR96"/>
<protein>
    <submittedName>
        <fullName evidence="1">Uncharacterized protein</fullName>
    </submittedName>
</protein>